<dbReference type="RefSeq" id="WP_156697549.1">
    <property type="nucleotide sequence ID" value="NZ_CACRUG010000011.1"/>
</dbReference>
<dbReference type="Pfam" id="PF08902">
    <property type="entry name" value="DUF1848"/>
    <property type="match status" value="1"/>
</dbReference>
<reference evidence="1" key="1">
    <citation type="submission" date="2019-11" db="EMBL/GenBank/DDBJ databases">
        <authorList>
            <person name="Feng L."/>
        </authorList>
    </citation>
    <scope>NUCLEOTIDE SEQUENCE</scope>
    <source>
        <strain evidence="1">VparvulaLFYP99</strain>
    </source>
</reference>
<dbReference type="InterPro" id="IPR014998">
    <property type="entry name" value="DUF1848"/>
</dbReference>
<evidence type="ECO:0000313" key="1">
    <source>
        <dbReference type="EMBL" id="VYU24796.1"/>
    </source>
</evidence>
<accession>A0A6N3D6P0</accession>
<proteinExistence type="predicted"/>
<organism evidence="1">
    <name type="scientific">Veillonella parvula</name>
    <name type="common">Staphylococcus parvulus</name>
    <dbReference type="NCBI Taxonomy" id="29466"/>
    <lineage>
        <taxon>Bacteria</taxon>
        <taxon>Bacillati</taxon>
        <taxon>Bacillota</taxon>
        <taxon>Negativicutes</taxon>
        <taxon>Veillonellales</taxon>
        <taxon>Veillonellaceae</taxon>
        <taxon>Veillonella</taxon>
    </lineage>
</organism>
<sequence>MILQTGQRTDIPAFYGQWLINRIREGFVDVRNPYNPLQVPLQVTRYPINQEVVDGIAFCTKNPLPFIPLLNEIVDYRQYWHMTITPYGTDIEPYVPTYVSVIEGFKHISKQLNSQSMVWRYDPIILTNEYTVDFHCESFYKMAQALKGYTDTVVVSFLDILDKVAQNFPEGYRPSLDVQTKIIKEFVSIAHSNHMNLKTCGEGDIFKELGAYTEGCLTLDCYERAWNIKLKVPKRAPARPECNCYLHSDIGAYDSCSHFCRYCYANTNQAAVRYNRLHHYPNSSLLIGKLSKREIIKESTEKSWIVKETVTQDSLF</sequence>
<dbReference type="EMBL" id="CACRUG010000011">
    <property type="protein sequence ID" value="VYU24796.1"/>
    <property type="molecule type" value="Genomic_DNA"/>
</dbReference>
<name>A0A6N3D6P0_VEIPA</name>
<dbReference type="AlphaFoldDB" id="A0A6N3D6P0"/>
<protein>
    <submittedName>
        <fullName evidence="1">Uncharacterized protein</fullName>
    </submittedName>
</protein>
<gene>
    <name evidence="1" type="ORF">VPLFYP99_00409</name>
</gene>